<dbReference type="AlphaFoldDB" id="A0A9E2K8N7"/>
<evidence type="ECO:0000313" key="2">
    <source>
        <dbReference type="Proteomes" id="UP000824229"/>
    </source>
</evidence>
<name>A0A9E2K8N7_9FIRM</name>
<gene>
    <name evidence="1" type="ORF">H9872_01825</name>
</gene>
<accession>A0A9E2K8N7</accession>
<keyword evidence="1" id="KW-0378">Hydrolase</keyword>
<reference evidence="1" key="2">
    <citation type="submission" date="2021-04" db="EMBL/GenBank/DDBJ databases">
        <authorList>
            <person name="Gilroy R."/>
        </authorList>
    </citation>
    <scope>NUCLEOTIDE SEQUENCE</scope>
    <source>
        <strain evidence="1">B5-657</strain>
    </source>
</reference>
<dbReference type="GO" id="GO:0016787">
    <property type="term" value="F:hydrolase activity"/>
    <property type="evidence" value="ECO:0007669"/>
    <property type="project" value="UniProtKB-KW"/>
</dbReference>
<proteinExistence type="predicted"/>
<dbReference type="EMBL" id="JAHLFQ010000035">
    <property type="protein sequence ID" value="MBU3803484.1"/>
    <property type="molecule type" value="Genomic_DNA"/>
</dbReference>
<evidence type="ECO:0000313" key="1">
    <source>
        <dbReference type="EMBL" id="MBU3803484.1"/>
    </source>
</evidence>
<reference evidence="1" key="1">
    <citation type="journal article" date="2021" name="PeerJ">
        <title>Extensive microbial diversity within the chicken gut microbiome revealed by metagenomics and culture.</title>
        <authorList>
            <person name="Gilroy R."/>
            <person name="Ravi A."/>
            <person name="Getino M."/>
            <person name="Pursley I."/>
            <person name="Horton D.L."/>
            <person name="Alikhan N.F."/>
            <person name="Baker D."/>
            <person name="Gharbi K."/>
            <person name="Hall N."/>
            <person name="Watson M."/>
            <person name="Adriaenssens E.M."/>
            <person name="Foster-Nyarko E."/>
            <person name="Jarju S."/>
            <person name="Secka A."/>
            <person name="Antonio M."/>
            <person name="Oren A."/>
            <person name="Chaudhuri R.R."/>
            <person name="La Ragione R."/>
            <person name="Hildebrand F."/>
            <person name="Pallen M.J."/>
        </authorList>
    </citation>
    <scope>NUCLEOTIDE SEQUENCE</scope>
    <source>
        <strain evidence="1">B5-657</strain>
    </source>
</reference>
<protein>
    <submittedName>
        <fullName evidence="1">SGNH/GDSL hydrolase family protein</fullName>
    </submittedName>
</protein>
<dbReference type="Gene3D" id="3.40.50.1110">
    <property type="entry name" value="SGNH hydrolase"/>
    <property type="match status" value="1"/>
</dbReference>
<comment type="caution">
    <text evidence="1">The sequence shown here is derived from an EMBL/GenBank/DDBJ whole genome shotgun (WGS) entry which is preliminary data.</text>
</comment>
<organism evidence="1 2">
    <name type="scientific">Candidatus Cellulosilyticum pullistercoris</name>
    <dbReference type="NCBI Taxonomy" id="2838521"/>
    <lineage>
        <taxon>Bacteria</taxon>
        <taxon>Bacillati</taxon>
        <taxon>Bacillota</taxon>
        <taxon>Clostridia</taxon>
        <taxon>Lachnospirales</taxon>
        <taxon>Cellulosilyticaceae</taxon>
        <taxon>Cellulosilyticum</taxon>
    </lineage>
</organism>
<sequence>MERKAKYQVLNVGNADKIGFIGDSYTESHFSVEGKAYICKLSLFSDYNYENFAKSGDTYRGNLDRMRKNMPIYHDQLSWCDIKPKYGFFVSYTNDLKYMDEEQYLNDLRATIETVKGLGAIPIIATEYHTNFGPGLQIGLKQIAHEYGCEFIDIIDQVRETRGTDYVPFWSGTHPGTRSNHLLSDNFEVYLNQLPRPRQSLKLFRLREEFTNVEALIFNTNEERAKLFKEINVGHSCLVDEKRVDDVTAAEHDPVISEYLKLQNGEAVNFKDVALISAILPSTSLGLEYVALDLGEVNADVYVKDIMKAPYPTPTFYQRFDIESRYGVEVGDTYTSDNPHFKDVIFTVKEVTDEAILALPYPRIATNIPGKLTKINGKGADTIPYPYTAIGFSNDYPKGKAQVGHYVKLERKDGKYILPKTLISQAMDYDKVHFLVVKEGEFSLNQVNIEWDGVENKVYTSKGLNRRKARGNELMPYNLVGTEEELKGWHIEEGIAPYVPADQCLPQGCSGCIDVMEDQKLSQIVNYSMSQETREVEIEIIARYFPEIFNPEEDYSKCKITKDSYDYAELCLDMVYNGRTYTQRRRVGLHWKKVTFEAILPALTDQVEVKVYSKDYPVQVVKVSMKEV</sequence>
<dbReference type="Proteomes" id="UP000824229">
    <property type="component" value="Unassembled WGS sequence"/>
</dbReference>
<dbReference type="SUPFAM" id="SSF52266">
    <property type="entry name" value="SGNH hydrolase"/>
    <property type="match status" value="1"/>
</dbReference>
<dbReference type="InterPro" id="IPR036514">
    <property type="entry name" value="SGNH_hydro_sf"/>
</dbReference>